<reference evidence="4" key="1">
    <citation type="journal article" date="2015" name="Proc. Natl. Acad. Sci. U.S.A.">
        <title>Genome sequence of the Asian Tiger mosquito, Aedes albopictus, reveals insights into its biology, genetics, and evolution.</title>
        <authorList>
            <person name="Chen X.G."/>
            <person name="Jiang X."/>
            <person name="Gu J."/>
            <person name="Xu M."/>
            <person name="Wu Y."/>
            <person name="Deng Y."/>
            <person name="Zhang C."/>
            <person name="Bonizzoni M."/>
            <person name="Dermauw W."/>
            <person name="Vontas J."/>
            <person name="Armbruster P."/>
            <person name="Huang X."/>
            <person name="Yang Y."/>
            <person name="Zhang H."/>
            <person name="He W."/>
            <person name="Peng H."/>
            <person name="Liu Y."/>
            <person name="Wu K."/>
            <person name="Chen J."/>
            <person name="Lirakis M."/>
            <person name="Topalis P."/>
            <person name="Van Leeuwen T."/>
            <person name="Hall A.B."/>
            <person name="Jiang X."/>
            <person name="Thorpe C."/>
            <person name="Mueller R.L."/>
            <person name="Sun C."/>
            <person name="Waterhouse R.M."/>
            <person name="Yan G."/>
            <person name="Tu Z.J."/>
            <person name="Fang X."/>
            <person name="James A.A."/>
        </authorList>
    </citation>
    <scope>NUCLEOTIDE SEQUENCE [LARGE SCALE GENOMIC DNA]</scope>
    <source>
        <strain evidence="4">Foshan</strain>
    </source>
</reference>
<evidence type="ECO:0000313" key="4">
    <source>
        <dbReference type="Proteomes" id="UP000069940"/>
    </source>
</evidence>
<dbReference type="EnsemblMetazoa" id="AALFPA23_017277.R25181">
    <property type="protein sequence ID" value="AALFPA23_017277.P25181"/>
    <property type="gene ID" value="AALFPA23_017277"/>
</dbReference>
<evidence type="ECO:0000256" key="1">
    <source>
        <dbReference type="SAM" id="MobiDB-lite"/>
    </source>
</evidence>
<feature type="domain" description="HAT C-terminal dimerisation" evidence="2">
    <location>
        <begin position="92"/>
        <end position="168"/>
    </location>
</feature>
<evidence type="ECO:0000313" key="3">
    <source>
        <dbReference type="EnsemblMetazoa" id="AALFPA23_017277.P25181"/>
    </source>
</evidence>
<feature type="compositionally biased region" description="Low complexity" evidence="1">
    <location>
        <begin position="49"/>
        <end position="62"/>
    </location>
</feature>
<dbReference type="Pfam" id="PF05699">
    <property type="entry name" value="Dimer_Tnp_hAT"/>
    <property type="match status" value="1"/>
</dbReference>
<proteinExistence type="predicted"/>
<evidence type="ECO:0000259" key="2">
    <source>
        <dbReference type="Pfam" id="PF05699"/>
    </source>
</evidence>
<dbReference type="Proteomes" id="UP000069940">
    <property type="component" value="Unassembled WGS sequence"/>
</dbReference>
<protein>
    <recommendedName>
        <fullName evidence="2">HAT C-terminal dimerisation domain-containing protein</fullName>
    </recommendedName>
</protein>
<dbReference type="InterPro" id="IPR012337">
    <property type="entry name" value="RNaseH-like_sf"/>
</dbReference>
<dbReference type="InterPro" id="IPR008906">
    <property type="entry name" value="HATC_C_dom"/>
</dbReference>
<keyword evidence="4" id="KW-1185">Reference proteome</keyword>
<name>A0ABM1ZCR9_AEDAL</name>
<dbReference type="SUPFAM" id="SSF53098">
    <property type="entry name" value="Ribonuclease H-like"/>
    <property type="match status" value="1"/>
</dbReference>
<organism evidence="3 4">
    <name type="scientific">Aedes albopictus</name>
    <name type="common">Asian tiger mosquito</name>
    <name type="synonym">Stegomyia albopicta</name>
    <dbReference type="NCBI Taxonomy" id="7160"/>
    <lineage>
        <taxon>Eukaryota</taxon>
        <taxon>Metazoa</taxon>
        <taxon>Ecdysozoa</taxon>
        <taxon>Arthropoda</taxon>
        <taxon>Hexapoda</taxon>
        <taxon>Insecta</taxon>
        <taxon>Pterygota</taxon>
        <taxon>Neoptera</taxon>
        <taxon>Endopterygota</taxon>
        <taxon>Diptera</taxon>
        <taxon>Nematocera</taxon>
        <taxon>Culicoidea</taxon>
        <taxon>Culicidae</taxon>
        <taxon>Culicinae</taxon>
        <taxon>Aedini</taxon>
        <taxon>Aedes</taxon>
        <taxon>Stegomyia</taxon>
    </lineage>
</organism>
<dbReference type="GeneID" id="109400259"/>
<accession>A0ABM1ZCR9</accession>
<sequence>MDPRLNFPGSTVFTTGDEKESVQNFLKTLWLRLKSIKEAAPSTSGGGSSADQTSSASLDQSASQDDMDSFITEMFGGSSSFACETSSFHKQLRQLEAEPRQPFNYDPWNHWRARKSTHPELYELAMVILAAPSTQVSVERAFSALNLVFSDLRCGLSDEVLQNILLIKLNGDVFDKILHHLYDWKAISMDSL</sequence>
<reference evidence="3" key="2">
    <citation type="submission" date="2025-05" db="UniProtKB">
        <authorList>
            <consortium name="EnsemblMetazoa"/>
        </authorList>
    </citation>
    <scope>IDENTIFICATION</scope>
    <source>
        <strain evidence="3">Foshan</strain>
    </source>
</reference>
<dbReference type="RefSeq" id="XP_019528287.3">
    <property type="nucleotide sequence ID" value="XM_019672742.3"/>
</dbReference>
<feature type="region of interest" description="Disordered" evidence="1">
    <location>
        <begin position="39"/>
        <end position="62"/>
    </location>
</feature>